<protein>
    <submittedName>
        <fullName evidence="2">Uncharacterized protein</fullName>
    </submittedName>
</protein>
<keyword evidence="3" id="KW-1185">Reference proteome</keyword>
<dbReference type="InterPro" id="IPR010530">
    <property type="entry name" value="B12D"/>
</dbReference>
<dbReference type="EMBL" id="CAKOGP040001958">
    <property type="protein sequence ID" value="CAJ1957877.1"/>
    <property type="molecule type" value="Genomic_DNA"/>
</dbReference>
<gene>
    <name evidence="2" type="ORF">CYCCA115_LOCUS16920</name>
</gene>
<keyword evidence="1" id="KW-0472">Membrane</keyword>
<comment type="caution">
    <text evidence="2">The sequence shown here is derived from an EMBL/GenBank/DDBJ whole genome shotgun (WGS) entry which is preliminary data.</text>
</comment>
<keyword evidence="1" id="KW-1133">Transmembrane helix</keyword>
<accession>A0AAD2FZK9</accession>
<proteinExistence type="predicted"/>
<keyword evidence="1" id="KW-0812">Transmembrane</keyword>
<evidence type="ECO:0000313" key="3">
    <source>
        <dbReference type="Proteomes" id="UP001295423"/>
    </source>
</evidence>
<feature type="transmembrane region" description="Helical" evidence="1">
    <location>
        <begin position="48"/>
        <end position="70"/>
    </location>
</feature>
<evidence type="ECO:0000313" key="2">
    <source>
        <dbReference type="EMBL" id="CAJ1957877.1"/>
    </source>
</evidence>
<organism evidence="2 3">
    <name type="scientific">Cylindrotheca closterium</name>
    <dbReference type="NCBI Taxonomy" id="2856"/>
    <lineage>
        <taxon>Eukaryota</taxon>
        <taxon>Sar</taxon>
        <taxon>Stramenopiles</taxon>
        <taxon>Ochrophyta</taxon>
        <taxon>Bacillariophyta</taxon>
        <taxon>Bacillariophyceae</taxon>
        <taxon>Bacillariophycidae</taxon>
        <taxon>Bacillariales</taxon>
        <taxon>Bacillariaceae</taxon>
        <taxon>Cylindrotheca</taxon>
    </lineage>
</organism>
<name>A0AAD2FZK9_9STRA</name>
<dbReference type="AlphaFoldDB" id="A0AAD2FZK9"/>
<sequence>MINSALRQTARVAQRRYQSSTVSTTFLAKKQEYTFQKAWLSDPSTFPMIAIMGGAAALVAGVGVSCILFNPDVQISPSRRGAVVRNWEM</sequence>
<dbReference type="Pfam" id="PF06522">
    <property type="entry name" value="B12D"/>
    <property type="match status" value="1"/>
</dbReference>
<evidence type="ECO:0000256" key="1">
    <source>
        <dbReference type="SAM" id="Phobius"/>
    </source>
</evidence>
<dbReference type="Proteomes" id="UP001295423">
    <property type="component" value="Unassembled WGS sequence"/>
</dbReference>
<reference evidence="2" key="1">
    <citation type="submission" date="2023-08" db="EMBL/GenBank/DDBJ databases">
        <authorList>
            <person name="Audoor S."/>
            <person name="Bilcke G."/>
        </authorList>
    </citation>
    <scope>NUCLEOTIDE SEQUENCE</scope>
</reference>